<feature type="region of interest" description="Disordered" evidence="1">
    <location>
        <begin position="1"/>
        <end position="29"/>
    </location>
</feature>
<comment type="caution">
    <text evidence="2">The sequence shown here is derived from an EMBL/GenBank/DDBJ whole genome shotgun (WGS) entry which is preliminary data.</text>
</comment>
<proteinExistence type="predicted"/>
<gene>
    <name evidence="2" type="ORF">AAFF_G00326010</name>
</gene>
<sequence>MANQEDHNSPLIPIPPPSGAKATRRPPRSQVKAWLEHLGSGATSGPGSCRHLEQSRWTFREEGAGGLTSTPNPHVLTEPETRNCRPSLPLRLKFLDP</sequence>
<keyword evidence="3" id="KW-1185">Reference proteome</keyword>
<evidence type="ECO:0000256" key="1">
    <source>
        <dbReference type="SAM" id="MobiDB-lite"/>
    </source>
</evidence>
<dbReference type="EMBL" id="JAINUG010000005">
    <property type="protein sequence ID" value="KAJ8416723.1"/>
    <property type="molecule type" value="Genomic_DNA"/>
</dbReference>
<protein>
    <submittedName>
        <fullName evidence="2">Uncharacterized protein</fullName>
    </submittedName>
</protein>
<organism evidence="2 3">
    <name type="scientific">Aldrovandia affinis</name>
    <dbReference type="NCBI Taxonomy" id="143900"/>
    <lineage>
        <taxon>Eukaryota</taxon>
        <taxon>Metazoa</taxon>
        <taxon>Chordata</taxon>
        <taxon>Craniata</taxon>
        <taxon>Vertebrata</taxon>
        <taxon>Euteleostomi</taxon>
        <taxon>Actinopterygii</taxon>
        <taxon>Neopterygii</taxon>
        <taxon>Teleostei</taxon>
        <taxon>Notacanthiformes</taxon>
        <taxon>Halosauridae</taxon>
        <taxon>Aldrovandia</taxon>
    </lineage>
</organism>
<dbReference type="AlphaFoldDB" id="A0AAD7T9P6"/>
<name>A0AAD7T9P6_9TELE</name>
<dbReference type="Proteomes" id="UP001221898">
    <property type="component" value="Unassembled WGS sequence"/>
</dbReference>
<evidence type="ECO:0000313" key="2">
    <source>
        <dbReference type="EMBL" id="KAJ8416723.1"/>
    </source>
</evidence>
<evidence type="ECO:0000313" key="3">
    <source>
        <dbReference type="Proteomes" id="UP001221898"/>
    </source>
</evidence>
<feature type="region of interest" description="Disordered" evidence="1">
    <location>
        <begin position="61"/>
        <end position="84"/>
    </location>
</feature>
<accession>A0AAD7T9P6</accession>
<reference evidence="2" key="1">
    <citation type="journal article" date="2023" name="Science">
        <title>Genome structures resolve the early diversification of teleost fishes.</title>
        <authorList>
            <person name="Parey E."/>
            <person name="Louis A."/>
            <person name="Montfort J."/>
            <person name="Bouchez O."/>
            <person name="Roques C."/>
            <person name="Iampietro C."/>
            <person name="Lluch J."/>
            <person name="Castinel A."/>
            <person name="Donnadieu C."/>
            <person name="Desvignes T."/>
            <person name="Floi Bucao C."/>
            <person name="Jouanno E."/>
            <person name="Wen M."/>
            <person name="Mejri S."/>
            <person name="Dirks R."/>
            <person name="Jansen H."/>
            <person name="Henkel C."/>
            <person name="Chen W.J."/>
            <person name="Zahm M."/>
            <person name="Cabau C."/>
            <person name="Klopp C."/>
            <person name="Thompson A.W."/>
            <person name="Robinson-Rechavi M."/>
            <person name="Braasch I."/>
            <person name="Lecointre G."/>
            <person name="Bobe J."/>
            <person name="Postlethwait J.H."/>
            <person name="Berthelot C."/>
            <person name="Roest Crollius H."/>
            <person name="Guiguen Y."/>
        </authorList>
    </citation>
    <scope>NUCLEOTIDE SEQUENCE</scope>
    <source>
        <strain evidence="2">NC1722</strain>
    </source>
</reference>